<evidence type="ECO:0000256" key="3">
    <source>
        <dbReference type="SAM" id="SignalP"/>
    </source>
</evidence>
<feature type="coiled-coil region" evidence="1">
    <location>
        <begin position="77"/>
        <end position="121"/>
    </location>
</feature>
<protein>
    <submittedName>
        <fullName evidence="5">Uncharacterized protein DUF4124</fullName>
    </submittedName>
</protein>
<feature type="chain" id="PRO_5015460185" evidence="3">
    <location>
        <begin position="19"/>
        <end position="188"/>
    </location>
</feature>
<evidence type="ECO:0000259" key="4">
    <source>
        <dbReference type="Pfam" id="PF13511"/>
    </source>
</evidence>
<feature type="region of interest" description="Disordered" evidence="2">
    <location>
        <begin position="150"/>
        <end position="188"/>
    </location>
</feature>
<evidence type="ECO:0000256" key="1">
    <source>
        <dbReference type="SAM" id="Coils"/>
    </source>
</evidence>
<evidence type="ECO:0000313" key="6">
    <source>
        <dbReference type="Proteomes" id="UP000240010"/>
    </source>
</evidence>
<keyword evidence="3" id="KW-0732">Signal</keyword>
<feature type="signal peptide" evidence="3">
    <location>
        <begin position="1"/>
        <end position="18"/>
    </location>
</feature>
<evidence type="ECO:0000256" key="2">
    <source>
        <dbReference type="SAM" id="MobiDB-lite"/>
    </source>
</evidence>
<comment type="caution">
    <text evidence="5">The sequence shown here is derived from an EMBL/GenBank/DDBJ whole genome shotgun (WGS) entry which is preliminary data.</text>
</comment>
<dbReference type="Pfam" id="PF13511">
    <property type="entry name" value="DUF4124"/>
    <property type="match status" value="1"/>
</dbReference>
<proteinExistence type="predicted"/>
<reference evidence="5 6" key="1">
    <citation type="submission" date="2018-02" db="EMBL/GenBank/DDBJ databases">
        <title>Subsurface microbial communities from deep shales in Ohio and West Virginia, USA.</title>
        <authorList>
            <person name="Wrighton K."/>
        </authorList>
    </citation>
    <scope>NUCLEOTIDE SEQUENCE [LARGE SCALE GENOMIC DNA]</scope>
    <source>
        <strain evidence="5 6">OWC-DMM</strain>
    </source>
</reference>
<accession>A0A2S6HBT4</accession>
<organism evidence="5 6">
    <name type="scientific">Methylobacter tundripaludum</name>
    <dbReference type="NCBI Taxonomy" id="173365"/>
    <lineage>
        <taxon>Bacteria</taxon>
        <taxon>Pseudomonadati</taxon>
        <taxon>Pseudomonadota</taxon>
        <taxon>Gammaproteobacteria</taxon>
        <taxon>Methylococcales</taxon>
        <taxon>Methylococcaceae</taxon>
        <taxon>Methylobacter</taxon>
    </lineage>
</organism>
<dbReference type="EMBL" id="PTIZ01000007">
    <property type="protein sequence ID" value="PPK74937.1"/>
    <property type="molecule type" value="Genomic_DNA"/>
</dbReference>
<sequence>MKKIFFILLSLLSSSAHTEAFKCQLKSGKMVYQSTPCESAVKQETIEIQKIDPRKVAEEEAKLKAWKEDFARREAARIKAEQELQAEQDRKASVEALKKSAEYQQQQAYEAKRQADALERQNMQIPYQQPFYPYYPSRIPLPPYPPHLPYQHNIKEKTFTDHQRSEQPGIKHGKDNDNDGTKFLLKWK</sequence>
<gene>
    <name evidence="5" type="ORF">B0F87_107180</name>
</gene>
<keyword evidence="1" id="KW-0175">Coiled coil</keyword>
<name>A0A2S6HBT4_9GAMM</name>
<evidence type="ECO:0000313" key="5">
    <source>
        <dbReference type="EMBL" id="PPK74937.1"/>
    </source>
</evidence>
<dbReference type="InterPro" id="IPR025392">
    <property type="entry name" value="DUF4124"/>
</dbReference>
<dbReference type="AlphaFoldDB" id="A0A2S6HBT4"/>
<feature type="domain" description="DUF4124" evidence="4">
    <location>
        <begin position="8"/>
        <end position="59"/>
    </location>
</feature>
<dbReference type="RefSeq" id="WP_104429452.1">
    <property type="nucleotide sequence ID" value="NZ_PTIZ01000007.1"/>
</dbReference>
<dbReference type="Proteomes" id="UP000240010">
    <property type="component" value="Unassembled WGS sequence"/>
</dbReference>
<feature type="compositionally biased region" description="Basic and acidic residues" evidence="2">
    <location>
        <begin position="153"/>
        <end position="165"/>
    </location>
</feature>